<proteinExistence type="predicted"/>
<protein>
    <submittedName>
        <fullName evidence="1">Uncharacterized protein</fullName>
    </submittedName>
</protein>
<evidence type="ECO:0000313" key="1">
    <source>
        <dbReference type="EMBL" id="GLR13294.1"/>
    </source>
</evidence>
<gene>
    <name evidence="1" type="ORF">GCM10007907_20840</name>
</gene>
<evidence type="ECO:0000313" key="2">
    <source>
        <dbReference type="Proteomes" id="UP001156706"/>
    </source>
</evidence>
<keyword evidence="2" id="KW-1185">Reference proteome</keyword>
<dbReference type="RefSeq" id="WP_284196400.1">
    <property type="nucleotide sequence ID" value="NZ_BSOG01000002.1"/>
</dbReference>
<comment type="caution">
    <text evidence="1">The sequence shown here is derived from an EMBL/GenBank/DDBJ whole genome shotgun (WGS) entry which is preliminary data.</text>
</comment>
<name>A0ABQ5YH79_9NEIS</name>
<accession>A0ABQ5YH79</accession>
<reference evidence="2" key="1">
    <citation type="journal article" date="2019" name="Int. J. Syst. Evol. Microbiol.">
        <title>The Global Catalogue of Microorganisms (GCM) 10K type strain sequencing project: providing services to taxonomists for standard genome sequencing and annotation.</title>
        <authorList>
            <consortium name="The Broad Institute Genomics Platform"/>
            <consortium name="The Broad Institute Genome Sequencing Center for Infectious Disease"/>
            <person name="Wu L."/>
            <person name="Ma J."/>
        </authorList>
    </citation>
    <scope>NUCLEOTIDE SEQUENCE [LARGE SCALE GENOMIC DNA]</scope>
    <source>
        <strain evidence="2">NBRC 110044</strain>
    </source>
</reference>
<organism evidence="1 2">
    <name type="scientific">Chitinimonas prasina</name>
    <dbReference type="NCBI Taxonomy" id="1434937"/>
    <lineage>
        <taxon>Bacteria</taxon>
        <taxon>Pseudomonadati</taxon>
        <taxon>Pseudomonadota</taxon>
        <taxon>Betaproteobacteria</taxon>
        <taxon>Neisseriales</taxon>
        <taxon>Chitinibacteraceae</taxon>
        <taxon>Chitinimonas</taxon>
    </lineage>
</organism>
<dbReference type="EMBL" id="BSOG01000002">
    <property type="protein sequence ID" value="GLR13294.1"/>
    <property type="molecule type" value="Genomic_DNA"/>
</dbReference>
<dbReference type="Proteomes" id="UP001156706">
    <property type="component" value="Unassembled WGS sequence"/>
</dbReference>
<sequence length="68" mass="6916">MIAAHSTAELAASLAVFADNLSLALENAIGRGEIDPDNLHPIVKASQALTQAATQARAAGAHLLTVRG</sequence>